<keyword evidence="1" id="KW-1133">Transmembrane helix</keyword>
<evidence type="ECO:0000256" key="1">
    <source>
        <dbReference type="SAM" id="Phobius"/>
    </source>
</evidence>
<reference evidence="2" key="1">
    <citation type="submission" date="2018-11" db="EMBL/GenBank/DDBJ databases">
        <authorList>
            <consortium name="Genoscope - CEA"/>
            <person name="William W."/>
        </authorList>
    </citation>
    <scope>NUCLEOTIDE SEQUENCE</scope>
</reference>
<feature type="transmembrane region" description="Helical" evidence="1">
    <location>
        <begin position="100"/>
        <end position="122"/>
    </location>
</feature>
<gene>
    <name evidence="2" type="ORF">BOLC5T33693H</name>
</gene>
<protein>
    <submittedName>
        <fullName evidence="2">Uncharacterized protein</fullName>
    </submittedName>
</protein>
<proteinExistence type="predicted"/>
<evidence type="ECO:0000313" key="2">
    <source>
        <dbReference type="EMBL" id="VDD46146.1"/>
    </source>
</evidence>
<organism evidence="2">
    <name type="scientific">Brassica oleracea</name>
    <name type="common">Wild cabbage</name>
    <dbReference type="NCBI Taxonomy" id="3712"/>
    <lineage>
        <taxon>Eukaryota</taxon>
        <taxon>Viridiplantae</taxon>
        <taxon>Streptophyta</taxon>
        <taxon>Embryophyta</taxon>
        <taxon>Tracheophyta</taxon>
        <taxon>Spermatophyta</taxon>
        <taxon>Magnoliopsida</taxon>
        <taxon>eudicotyledons</taxon>
        <taxon>Gunneridae</taxon>
        <taxon>Pentapetalae</taxon>
        <taxon>rosids</taxon>
        <taxon>malvids</taxon>
        <taxon>Brassicales</taxon>
        <taxon>Brassicaceae</taxon>
        <taxon>Brassiceae</taxon>
        <taxon>Brassica</taxon>
    </lineage>
</organism>
<feature type="transmembrane region" description="Helical" evidence="1">
    <location>
        <begin position="160"/>
        <end position="181"/>
    </location>
</feature>
<sequence length="182" mass="21267">MFFRRWDPGSQGLKRNQSELYHDDKIGRICRRKGISETGVILVLRRILWVGEKIGIEGSVSSLGSSKWMWNPEDQSQDYQRLYWCLVICWRRSGRIGIGWVNWSSLIYFPVLFTALLILNLVSSNQLQRRDTDMEETRRCFLKGIQVDVRVVPRMAVESYLLFSIISLSWVKRVLATFVAFG</sequence>
<name>A0A3P6F9I8_BRAOL</name>
<keyword evidence="1" id="KW-0812">Transmembrane</keyword>
<accession>A0A3P6F9I8</accession>
<keyword evidence="1" id="KW-0472">Membrane</keyword>
<dbReference type="AlphaFoldDB" id="A0A3P6F9I8"/>
<dbReference type="EMBL" id="LR031877">
    <property type="protein sequence ID" value="VDD46146.1"/>
    <property type="molecule type" value="Genomic_DNA"/>
</dbReference>